<feature type="region of interest" description="Disordered" evidence="1">
    <location>
        <begin position="77"/>
        <end position="99"/>
    </location>
</feature>
<evidence type="ECO:0000313" key="2">
    <source>
        <dbReference type="EMBL" id="CAL1401412.1"/>
    </source>
</evidence>
<sequence length="99" mass="11222">MLHQFTSRSRRRPISSPRLRPPPLRDATQPLFAGRHLRRRCSLPPPLRNATSRPSQHPSHPVATQLAYTLLSIPSLPPLIRSTTRPASQQLNSRRPPSQ</sequence>
<feature type="compositionally biased region" description="Polar residues" evidence="1">
    <location>
        <begin position="49"/>
        <end position="58"/>
    </location>
</feature>
<reference evidence="2 3" key="1">
    <citation type="submission" date="2024-04" db="EMBL/GenBank/DDBJ databases">
        <authorList>
            <person name="Fracassetti M."/>
        </authorList>
    </citation>
    <scope>NUCLEOTIDE SEQUENCE [LARGE SCALE GENOMIC DNA]</scope>
</reference>
<organism evidence="2 3">
    <name type="scientific">Linum trigynum</name>
    <dbReference type="NCBI Taxonomy" id="586398"/>
    <lineage>
        <taxon>Eukaryota</taxon>
        <taxon>Viridiplantae</taxon>
        <taxon>Streptophyta</taxon>
        <taxon>Embryophyta</taxon>
        <taxon>Tracheophyta</taxon>
        <taxon>Spermatophyta</taxon>
        <taxon>Magnoliopsida</taxon>
        <taxon>eudicotyledons</taxon>
        <taxon>Gunneridae</taxon>
        <taxon>Pentapetalae</taxon>
        <taxon>rosids</taxon>
        <taxon>fabids</taxon>
        <taxon>Malpighiales</taxon>
        <taxon>Linaceae</taxon>
        <taxon>Linum</taxon>
    </lineage>
</organism>
<dbReference type="AlphaFoldDB" id="A0AAV2FTR3"/>
<dbReference type="Proteomes" id="UP001497516">
    <property type="component" value="Chromosome 7"/>
</dbReference>
<evidence type="ECO:0000313" key="3">
    <source>
        <dbReference type="Proteomes" id="UP001497516"/>
    </source>
</evidence>
<dbReference type="EMBL" id="OZ034820">
    <property type="protein sequence ID" value="CAL1401412.1"/>
    <property type="molecule type" value="Genomic_DNA"/>
</dbReference>
<keyword evidence="3" id="KW-1185">Reference proteome</keyword>
<feature type="region of interest" description="Disordered" evidence="1">
    <location>
        <begin position="1"/>
        <end position="62"/>
    </location>
</feature>
<protein>
    <submittedName>
        <fullName evidence="2">Uncharacterized protein</fullName>
    </submittedName>
</protein>
<accession>A0AAV2FTR3</accession>
<evidence type="ECO:0000256" key="1">
    <source>
        <dbReference type="SAM" id="MobiDB-lite"/>
    </source>
</evidence>
<proteinExistence type="predicted"/>
<feature type="compositionally biased region" description="Polar residues" evidence="1">
    <location>
        <begin position="81"/>
        <end position="99"/>
    </location>
</feature>
<gene>
    <name evidence="2" type="ORF">LTRI10_LOCUS41469</name>
</gene>
<name>A0AAV2FTR3_9ROSI</name>